<evidence type="ECO:0000313" key="15">
    <source>
        <dbReference type="EMBL" id="KAF2256291.1"/>
    </source>
</evidence>
<feature type="transmembrane region" description="Helical" evidence="14">
    <location>
        <begin position="295"/>
        <end position="316"/>
    </location>
</feature>
<evidence type="ECO:0000256" key="7">
    <source>
        <dbReference type="ARBA" id="ARBA00022679"/>
    </source>
</evidence>
<keyword evidence="11 14" id="KW-0472">Membrane</keyword>
<organism evidence="15 16">
    <name type="scientific">Trematosphaeria pertusa</name>
    <dbReference type="NCBI Taxonomy" id="390896"/>
    <lineage>
        <taxon>Eukaryota</taxon>
        <taxon>Fungi</taxon>
        <taxon>Dikarya</taxon>
        <taxon>Ascomycota</taxon>
        <taxon>Pezizomycotina</taxon>
        <taxon>Dothideomycetes</taxon>
        <taxon>Pleosporomycetidae</taxon>
        <taxon>Pleosporales</taxon>
        <taxon>Massarineae</taxon>
        <taxon>Trematosphaeriaceae</taxon>
        <taxon>Trematosphaeria</taxon>
    </lineage>
</organism>
<comment type="function">
    <text evidence="12">Dol-P-Glc:Glc(2)Man(9)GlcNAc(2)-PP-Dol alpha-1,2-glucosyltransferase that operates in the biosynthetic pathway of dolichol-linked oligosaccharides, the glycan precursors employed in protein asparagine (N)-glycosylation. The assembly of dolichol-linked oligosaccharides begins on the cytosolic side of the endoplasmic reticulum membrane and finishes in its lumen. The sequential addition of sugars to dolichol pyrophosphate produces dolichol-linked oligosaccharides containing fourteen sugars, including two GlcNAcs, nine mannoses and three glucoses. Once assembled, the oligosaccharide is transferred from the lipid to nascent proteins by oligosaccharyltransferases. In the lumen of the endoplasmic reticulum, adds the third and last glucose residue from dolichyl phosphate glucose (Dol-P-Glc) onto the lipid-linked oligosaccharide intermediate Glc(2)Man(9)GlcNAc(2)-PP-Dol to produce Glc(3)Man(9)GlcNAc(2)-PP-Dol.</text>
</comment>
<dbReference type="UniPathway" id="UPA00378"/>
<comment type="similarity">
    <text evidence="3 14">Belongs to the ALG10 glucosyltransferase family.</text>
</comment>
<dbReference type="PANTHER" id="PTHR12989:SF10">
    <property type="entry name" value="DOL-P-GLC:GLC(2)MAN(9)GLCNAC(2)-PP-DOL ALPHA-1,2-GLUCOSYLTRANSFERASE-RELATED"/>
    <property type="match status" value="1"/>
</dbReference>
<comment type="caution">
    <text evidence="14">Lacks conserved residue(s) required for the propagation of feature annotation.</text>
</comment>
<keyword evidence="10 14" id="KW-1133">Transmembrane helix</keyword>
<dbReference type="OrthoDB" id="4769at2759"/>
<evidence type="ECO:0000313" key="16">
    <source>
        <dbReference type="Proteomes" id="UP000800094"/>
    </source>
</evidence>
<comment type="subcellular location">
    <subcellularLocation>
        <location evidence="1">Endoplasmic reticulum membrane</location>
        <topology evidence="1">Multi-pass membrane protein</topology>
    </subcellularLocation>
</comment>
<dbReference type="GeneID" id="54584053"/>
<evidence type="ECO:0000256" key="9">
    <source>
        <dbReference type="ARBA" id="ARBA00022824"/>
    </source>
</evidence>
<keyword evidence="16" id="KW-1185">Reference proteome</keyword>
<dbReference type="InterPro" id="IPR016900">
    <property type="entry name" value="Alg10"/>
</dbReference>
<protein>
    <recommendedName>
        <fullName evidence="5 14">Dol-P-Glc:Glc(2)Man(9)GlcNAc(2)-PP-Dol alpha-1,2-glucosyltransferase</fullName>
        <ecNumber evidence="4 14">2.4.1.256</ecNumber>
    </recommendedName>
</protein>
<dbReference type="Proteomes" id="UP000800094">
    <property type="component" value="Unassembled WGS sequence"/>
</dbReference>
<dbReference type="AlphaFoldDB" id="A0A6A6J0E1"/>
<keyword evidence="6 14" id="KW-0328">Glycosyltransferase</keyword>
<feature type="transmembrane region" description="Helical" evidence="14">
    <location>
        <begin position="337"/>
        <end position="358"/>
    </location>
</feature>
<proteinExistence type="inferred from homology"/>
<dbReference type="GO" id="GO:0106073">
    <property type="term" value="F:dolichyl pyrophosphate Glc2Man9GlcNAc2 alpha-1,2-glucosyltransferase activity"/>
    <property type="evidence" value="ECO:0007669"/>
    <property type="project" value="UniProtKB-UniRule"/>
</dbReference>
<keyword evidence="9" id="KW-0256">Endoplasmic reticulum</keyword>
<keyword evidence="8 14" id="KW-0812">Transmembrane</keyword>
<comment type="pathway">
    <text evidence="2">Protein modification; protein glycosylation.</text>
</comment>
<evidence type="ECO:0000256" key="3">
    <source>
        <dbReference type="ARBA" id="ARBA00010600"/>
    </source>
</evidence>
<feature type="transmembrane region" description="Helical" evidence="14">
    <location>
        <begin position="126"/>
        <end position="146"/>
    </location>
</feature>
<sequence length="532" mass="60638">MAFAVISGAWYRLVYENVPDPYLDEFFHVPQAQRYCNNDYTWDPKITTPPGLRFLRGCDTASLRLLNLEAINLTCFLTYHILRTIHKPSQKQEDGQGEPADERSSVLDAHAAVNISLFPPLFFFSALYYTDVMSTLVLLLNYYVFLKSKDDRANIWKNIVSVVLGIAALLFRQTNIFWVAVFPAGLAVVESLKKDEAASAESTPQDGNRILEKSWSYDQVYDCSVQNAGILDYMLFPLSIALAAIRKPVLVLRAVAPYLALLGLFAGFVAWNGGVVLGDKSAHMATIHVPQMLYFWPYMVFFSIPLTMSSLLPAIAQFLPGPVKAFCEDHLIRKSRTVVPGFVSSTLFMLFGLAAVHYNTIVHPYTLADNRHYVFYTFRILNRHLAIKYLAVPLYFICAWMTVHPFGTELENEADVKRNRGKPRPTSRDVDRQPCQISFVMVWIVTTTLSVVTAPLVEPRYFIIPWIIWRLHVPNLPSRCSSGGSLKKIQYDLRLVLETIWLMIINTLVGYNFLYRGFSWPSEPGKIQRFLW</sequence>
<keyword evidence="7 15" id="KW-0808">Transferase</keyword>
<dbReference type="Pfam" id="PF04922">
    <property type="entry name" value="DIE2_ALG10"/>
    <property type="match status" value="1"/>
</dbReference>
<evidence type="ECO:0000256" key="8">
    <source>
        <dbReference type="ARBA" id="ARBA00022692"/>
    </source>
</evidence>
<feature type="transmembrane region" description="Helical" evidence="14">
    <location>
        <begin position="257"/>
        <end position="275"/>
    </location>
</feature>
<name>A0A6A6J0E1_9PLEO</name>
<evidence type="ECO:0000256" key="13">
    <source>
        <dbReference type="ARBA" id="ARBA00048064"/>
    </source>
</evidence>
<dbReference type="GO" id="GO:0005789">
    <property type="term" value="C:endoplasmic reticulum membrane"/>
    <property type="evidence" value="ECO:0007669"/>
    <property type="project" value="UniProtKB-SubCell"/>
</dbReference>
<dbReference type="EC" id="2.4.1.256" evidence="4 14"/>
<evidence type="ECO:0000256" key="14">
    <source>
        <dbReference type="PIRNR" id="PIRNR028810"/>
    </source>
</evidence>
<comment type="catalytic activity">
    <reaction evidence="13">
        <text>an alpha-D-Glc-(1-&gt;3)-alpha-D-Glc-(1-&gt;3)-alpha-D-Man-(1-&gt;2)-alpha-D-Man-(1-&gt;2)-alpha-D-Man-(1-&gt;3)-[alpha-D-Man-(1-&gt;2)-alpha-D-Man-(1-&gt;3)-[alpha-D-Man-(1-&gt;2)-alpha-D-Man-(1-&gt;6)]-alpha-D-Man-(1-&gt;6)]-beta-D-Man-(1-&gt;4)-beta-D-GlcNAc-(1-&gt;4)-alpha-D-GlcNAc-diphospho-di-trans,poly-cis-dolichol + a di-trans,poly-cis-dolichyl beta-D-glucosyl phosphate = a alpha-D-Glc-(1-&gt;2)-alpha-D-Glc-(1-&gt;3)-alpha-D-Glc-(1-&gt;3)-alpha-D-Man-(1-&gt;2)-alpha-D-Man-(1-&gt;2)-alpha-D-Man-(1-&gt;3)-[alpha-D-Man-(1-&gt;2)-alpha-D-Man-(1-&gt;3)-[alpha-D-Man-(1-&gt;2)-alpha-D-Man-(1-&gt;6)]-alpha-D-Man-(1-&gt;6)]-beta-D-Man-(1-&gt;4)-beta-D-GlcNAc-(1-&gt;4)-alpha-D-GlcNAc-diphospho-di-trans,poly-cis-dolichol + a di-trans,poly-cis-dolichyl phosphate + H(+)</text>
        <dbReference type="Rhea" id="RHEA:29543"/>
        <dbReference type="Rhea" id="RHEA-COMP:19498"/>
        <dbReference type="Rhea" id="RHEA-COMP:19502"/>
        <dbReference type="Rhea" id="RHEA-COMP:19512"/>
        <dbReference type="Rhea" id="RHEA-COMP:19522"/>
        <dbReference type="ChEBI" id="CHEBI:15378"/>
        <dbReference type="ChEBI" id="CHEBI:57525"/>
        <dbReference type="ChEBI" id="CHEBI:57683"/>
        <dbReference type="ChEBI" id="CHEBI:132522"/>
        <dbReference type="ChEBI" id="CHEBI:132523"/>
        <dbReference type="EC" id="2.4.1.256"/>
    </reaction>
    <physiologicalReaction direction="left-to-right" evidence="13">
        <dbReference type="Rhea" id="RHEA:29544"/>
    </physiologicalReaction>
</comment>
<feature type="transmembrane region" description="Helical" evidence="14">
    <location>
        <begin position="158"/>
        <end position="181"/>
    </location>
</feature>
<dbReference type="RefSeq" id="XP_033691295.1">
    <property type="nucleotide sequence ID" value="XM_033830723.1"/>
</dbReference>
<dbReference type="EMBL" id="ML987189">
    <property type="protein sequence ID" value="KAF2256291.1"/>
    <property type="molecule type" value="Genomic_DNA"/>
</dbReference>
<dbReference type="PANTHER" id="PTHR12989">
    <property type="entry name" value="ALPHA-1,2-GLUCOSYLTRANSFERASE ALG10"/>
    <property type="match status" value="1"/>
</dbReference>
<evidence type="ECO:0000256" key="6">
    <source>
        <dbReference type="ARBA" id="ARBA00022676"/>
    </source>
</evidence>
<evidence type="ECO:0000256" key="1">
    <source>
        <dbReference type="ARBA" id="ARBA00004477"/>
    </source>
</evidence>
<evidence type="ECO:0000256" key="2">
    <source>
        <dbReference type="ARBA" id="ARBA00004922"/>
    </source>
</evidence>
<gene>
    <name evidence="15" type="ORF">BU26DRAFT_526741</name>
</gene>
<dbReference type="PIRSF" id="PIRSF028810">
    <property type="entry name" value="Alpha1_2_glucosyltferase_Alg10"/>
    <property type="match status" value="1"/>
</dbReference>
<evidence type="ECO:0000256" key="11">
    <source>
        <dbReference type="ARBA" id="ARBA00023136"/>
    </source>
</evidence>
<feature type="transmembrane region" description="Helical" evidence="14">
    <location>
        <begin position="495"/>
        <end position="514"/>
    </location>
</feature>
<accession>A0A6A6J0E1</accession>
<reference evidence="15" key="1">
    <citation type="journal article" date="2020" name="Stud. Mycol.">
        <title>101 Dothideomycetes genomes: a test case for predicting lifestyles and emergence of pathogens.</title>
        <authorList>
            <person name="Haridas S."/>
            <person name="Albert R."/>
            <person name="Binder M."/>
            <person name="Bloem J."/>
            <person name="Labutti K."/>
            <person name="Salamov A."/>
            <person name="Andreopoulos B."/>
            <person name="Baker S."/>
            <person name="Barry K."/>
            <person name="Bills G."/>
            <person name="Bluhm B."/>
            <person name="Cannon C."/>
            <person name="Castanera R."/>
            <person name="Culley D."/>
            <person name="Daum C."/>
            <person name="Ezra D."/>
            <person name="Gonzalez J."/>
            <person name="Henrissat B."/>
            <person name="Kuo A."/>
            <person name="Liang C."/>
            <person name="Lipzen A."/>
            <person name="Lutzoni F."/>
            <person name="Magnuson J."/>
            <person name="Mondo S."/>
            <person name="Nolan M."/>
            <person name="Ohm R."/>
            <person name="Pangilinan J."/>
            <person name="Park H.-J."/>
            <person name="Ramirez L."/>
            <person name="Alfaro M."/>
            <person name="Sun H."/>
            <person name="Tritt A."/>
            <person name="Yoshinaga Y."/>
            <person name="Zwiers L.-H."/>
            <person name="Turgeon B."/>
            <person name="Goodwin S."/>
            <person name="Spatafora J."/>
            <person name="Crous P."/>
            <person name="Grigoriev I."/>
        </authorList>
    </citation>
    <scope>NUCLEOTIDE SEQUENCE</scope>
    <source>
        <strain evidence="15">CBS 122368</strain>
    </source>
</reference>
<evidence type="ECO:0000256" key="5">
    <source>
        <dbReference type="ARBA" id="ARBA00018512"/>
    </source>
</evidence>
<evidence type="ECO:0000256" key="12">
    <source>
        <dbReference type="ARBA" id="ARBA00044727"/>
    </source>
</evidence>
<dbReference type="GO" id="GO:0006488">
    <property type="term" value="P:dolichol-linked oligosaccharide biosynthetic process"/>
    <property type="evidence" value="ECO:0007669"/>
    <property type="project" value="UniProtKB-UniRule"/>
</dbReference>
<evidence type="ECO:0000256" key="10">
    <source>
        <dbReference type="ARBA" id="ARBA00022989"/>
    </source>
</evidence>
<feature type="transmembrane region" description="Helical" evidence="14">
    <location>
        <begin position="437"/>
        <end position="457"/>
    </location>
</feature>
<evidence type="ECO:0000256" key="4">
    <source>
        <dbReference type="ARBA" id="ARBA00011967"/>
    </source>
</evidence>